<evidence type="ECO:0000259" key="3">
    <source>
        <dbReference type="Pfam" id="PF01464"/>
    </source>
</evidence>
<sequence length="295" mass="32825">MLATILCLPQPTAAQSEWRAPPPCLFSSTLSDGSRLCVRTDTYNRDICVAMESYARLNALPPDYFARLIWRESLFRPDAVSPKGAEGIAQFMPGTARLRGLDNSFHALHALDKSAEYLADLRDRYGNLGLAAAAYNAGEAGLNTFLATGRLPFETRAYVMAITANTAEQWKDDPPETLDLTLEKDKPFQEACVALADSRRMREIVFPDEGVWAPWGVQLAAHFSKPAAHRLFMMAVERLPAPIRAEKPLIQRERHARFGARPRYTARIGRQSRAEADDLCNDIRKAGGACIVFKN</sequence>
<dbReference type="SUPFAM" id="SSF53955">
    <property type="entry name" value="Lysozyme-like"/>
    <property type="match status" value="1"/>
</dbReference>
<dbReference type="PANTHER" id="PTHR37423">
    <property type="entry name" value="SOLUBLE LYTIC MUREIN TRANSGLYCOSYLASE-RELATED"/>
    <property type="match status" value="1"/>
</dbReference>
<dbReference type="Gene3D" id="1.10.530.10">
    <property type="match status" value="1"/>
</dbReference>
<evidence type="ECO:0000313" key="4">
    <source>
        <dbReference type="EMBL" id="MBB3979041.1"/>
    </source>
</evidence>
<evidence type="ECO:0000313" key="5">
    <source>
        <dbReference type="Proteomes" id="UP000574761"/>
    </source>
</evidence>
<reference evidence="4 5" key="1">
    <citation type="submission" date="2020-08" db="EMBL/GenBank/DDBJ databases">
        <title>Genomic Encyclopedia of Type Strains, Phase IV (KMG-IV): sequencing the most valuable type-strain genomes for metagenomic binning, comparative biology and taxonomic classification.</title>
        <authorList>
            <person name="Goeker M."/>
        </authorList>
    </citation>
    <scope>NUCLEOTIDE SEQUENCE [LARGE SCALE GENOMIC DNA]</scope>
    <source>
        <strain evidence="4 5">DSM 100211</strain>
    </source>
</reference>
<keyword evidence="5" id="KW-1185">Reference proteome</keyword>
<dbReference type="InterPro" id="IPR023346">
    <property type="entry name" value="Lysozyme-like_dom_sf"/>
</dbReference>
<dbReference type="Pfam" id="PF01464">
    <property type="entry name" value="SLT"/>
    <property type="match status" value="1"/>
</dbReference>
<dbReference type="InterPro" id="IPR008258">
    <property type="entry name" value="Transglycosylase_SLT_dom_1"/>
</dbReference>
<comment type="similarity">
    <text evidence="2">Belongs to the virb1 family.</text>
</comment>
<dbReference type="Proteomes" id="UP000574761">
    <property type="component" value="Unassembled WGS sequence"/>
</dbReference>
<feature type="domain" description="Transglycosylase SLT" evidence="3">
    <location>
        <begin position="55"/>
        <end position="142"/>
    </location>
</feature>
<dbReference type="CDD" id="cd00254">
    <property type="entry name" value="LT-like"/>
    <property type="match status" value="1"/>
</dbReference>
<dbReference type="PANTHER" id="PTHR37423:SF2">
    <property type="entry name" value="MEMBRANE-BOUND LYTIC MUREIN TRANSGLYCOSYLASE C"/>
    <property type="match status" value="1"/>
</dbReference>
<dbReference type="EMBL" id="JACIEE010000009">
    <property type="protein sequence ID" value="MBB3979041.1"/>
    <property type="molecule type" value="Genomic_DNA"/>
</dbReference>
<accession>A0A7W6D982</accession>
<evidence type="ECO:0000256" key="2">
    <source>
        <dbReference type="ARBA" id="ARBA00009387"/>
    </source>
</evidence>
<gene>
    <name evidence="4" type="ORF">GGQ64_004277</name>
</gene>
<organism evidence="4 5">
    <name type="scientific">Mycoplana azooxidifex</name>
    <dbReference type="NCBI Taxonomy" id="1636188"/>
    <lineage>
        <taxon>Bacteria</taxon>
        <taxon>Pseudomonadati</taxon>
        <taxon>Pseudomonadota</taxon>
        <taxon>Alphaproteobacteria</taxon>
        <taxon>Hyphomicrobiales</taxon>
        <taxon>Rhizobiaceae</taxon>
        <taxon>Mycoplana</taxon>
    </lineage>
</organism>
<comment type="similarity">
    <text evidence="1">Belongs to the transglycosylase Slt family.</text>
</comment>
<proteinExistence type="inferred from homology"/>
<evidence type="ECO:0000256" key="1">
    <source>
        <dbReference type="ARBA" id="ARBA00007734"/>
    </source>
</evidence>
<comment type="caution">
    <text evidence="4">The sequence shown here is derived from an EMBL/GenBank/DDBJ whole genome shotgun (WGS) entry which is preliminary data.</text>
</comment>
<name>A0A7W6D982_9HYPH</name>
<dbReference type="AlphaFoldDB" id="A0A7W6D982"/>
<protein>
    <recommendedName>
        <fullName evidence="3">Transglycosylase SLT domain-containing protein</fullName>
    </recommendedName>
</protein>